<dbReference type="EMBL" id="RBXO01000001">
    <property type="protein sequence ID" value="RKT56901.1"/>
    <property type="molecule type" value="Genomic_DNA"/>
</dbReference>
<protein>
    <submittedName>
        <fullName evidence="2">Uncharacterized protein</fullName>
    </submittedName>
</protein>
<evidence type="ECO:0000313" key="2">
    <source>
        <dbReference type="EMBL" id="RKT56901.1"/>
    </source>
</evidence>
<proteinExistence type="predicted"/>
<name>A0A495W5C9_9PSEU</name>
<organism evidence="2 3">
    <name type="scientific">Saccharothrix australiensis</name>
    <dbReference type="NCBI Taxonomy" id="2072"/>
    <lineage>
        <taxon>Bacteria</taxon>
        <taxon>Bacillati</taxon>
        <taxon>Actinomycetota</taxon>
        <taxon>Actinomycetes</taxon>
        <taxon>Pseudonocardiales</taxon>
        <taxon>Pseudonocardiaceae</taxon>
        <taxon>Saccharothrix</taxon>
    </lineage>
</organism>
<feature type="compositionally biased region" description="Acidic residues" evidence="1">
    <location>
        <begin position="47"/>
        <end position="59"/>
    </location>
</feature>
<accession>A0A495W5C9</accession>
<sequence>MWRKYWSVWRSGSRQSAVGGRWAVEAGWPAAPTEVEGRADGRGGPVEEAEPPEAEADRR</sequence>
<evidence type="ECO:0000313" key="3">
    <source>
        <dbReference type="Proteomes" id="UP000282084"/>
    </source>
</evidence>
<dbReference type="AlphaFoldDB" id="A0A495W5C9"/>
<feature type="region of interest" description="Disordered" evidence="1">
    <location>
        <begin position="30"/>
        <end position="59"/>
    </location>
</feature>
<evidence type="ECO:0000256" key="1">
    <source>
        <dbReference type="SAM" id="MobiDB-lite"/>
    </source>
</evidence>
<keyword evidence="3" id="KW-1185">Reference proteome</keyword>
<gene>
    <name evidence="2" type="ORF">C8E97_5614</name>
</gene>
<comment type="caution">
    <text evidence="2">The sequence shown here is derived from an EMBL/GenBank/DDBJ whole genome shotgun (WGS) entry which is preliminary data.</text>
</comment>
<reference evidence="2 3" key="1">
    <citation type="submission" date="2018-10" db="EMBL/GenBank/DDBJ databases">
        <title>Sequencing the genomes of 1000 actinobacteria strains.</title>
        <authorList>
            <person name="Klenk H.-P."/>
        </authorList>
    </citation>
    <scope>NUCLEOTIDE SEQUENCE [LARGE SCALE GENOMIC DNA]</scope>
    <source>
        <strain evidence="2 3">DSM 43800</strain>
    </source>
</reference>
<dbReference type="Proteomes" id="UP000282084">
    <property type="component" value="Unassembled WGS sequence"/>
</dbReference>